<feature type="transmembrane region" description="Helical" evidence="1">
    <location>
        <begin position="38"/>
        <end position="61"/>
    </location>
</feature>
<keyword evidence="3" id="KW-1185">Reference proteome</keyword>
<protein>
    <submittedName>
        <fullName evidence="2">DUF2970 domain-containing protein</fullName>
    </submittedName>
</protein>
<gene>
    <name evidence="2" type="ORF">ACFFLH_00015</name>
</gene>
<keyword evidence="1" id="KW-0812">Transmembrane</keyword>
<evidence type="ECO:0000313" key="2">
    <source>
        <dbReference type="EMBL" id="MFB9884800.1"/>
    </source>
</evidence>
<comment type="caution">
    <text evidence="2">The sequence shown here is derived from an EMBL/GenBank/DDBJ whole genome shotgun (WGS) entry which is preliminary data.</text>
</comment>
<dbReference type="Proteomes" id="UP001589628">
    <property type="component" value="Unassembled WGS sequence"/>
</dbReference>
<organism evidence="2 3">
    <name type="scientific">Balneatrix alpica</name>
    <dbReference type="NCBI Taxonomy" id="75684"/>
    <lineage>
        <taxon>Bacteria</taxon>
        <taxon>Pseudomonadati</taxon>
        <taxon>Pseudomonadota</taxon>
        <taxon>Gammaproteobacteria</taxon>
        <taxon>Oceanospirillales</taxon>
        <taxon>Balneatrichaceae</taxon>
        <taxon>Balneatrix</taxon>
    </lineage>
</organism>
<dbReference type="RefSeq" id="WP_027313552.1">
    <property type="nucleotide sequence ID" value="NZ_JAUESS010000002.1"/>
</dbReference>
<evidence type="ECO:0000313" key="3">
    <source>
        <dbReference type="Proteomes" id="UP001589628"/>
    </source>
</evidence>
<sequence>MSKSRWFDIILSVLAAAFGVQSERNRRRDFQSHSFWPYIIAGVLFLIVFCALLLSVAIWVIPSE</sequence>
<name>A0ABV5Z6G0_9GAMM</name>
<evidence type="ECO:0000256" key="1">
    <source>
        <dbReference type="SAM" id="Phobius"/>
    </source>
</evidence>
<reference evidence="2 3" key="1">
    <citation type="submission" date="2024-09" db="EMBL/GenBank/DDBJ databases">
        <authorList>
            <person name="Sun Q."/>
            <person name="Mori K."/>
        </authorList>
    </citation>
    <scope>NUCLEOTIDE SEQUENCE [LARGE SCALE GENOMIC DNA]</scope>
    <source>
        <strain evidence="2 3">ATCC 51285</strain>
    </source>
</reference>
<dbReference type="Pfam" id="PF11174">
    <property type="entry name" value="DUF2970"/>
    <property type="match status" value="1"/>
</dbReference>
<accession>A0ABV5Z6G0</accession>
<keyword evidence="1" id="KW-0472">Membrane</keyword>
<keyword evidence="1" id="KW-1133">Transmembrane helix</keyword>
<dbReference type="InterPro" id="IPR021344">
    <property type="entry name" value="DUF2970"/>
</dbReference>
<proteinExistence type="predicted"/>
<dbReference type="EMBL" id="JBHLZN010000001">
    <property type="protein sequence ID" value="MFB9884800.1"/>
    <property type="molecule type" value="Genomic_DNA"/>
</dbReference>